<keyword evidence="6" id="KW-0010">Activator</keyword>
<dbReference type="NCBIfam" id="TIGR01623">
    <property type="entry name" value="put_zinc_LRP1"/>
    <property type="match status" value="1"/>
</dbReference>
<dbReference type="GO" id="GO:0003700">
    <property type="term" value="F:DNA-binding transcription factor activity"/>
    <property type="evidence" value="ECO:0007669"/>
    <property type="project" value="InterPro"/>
</dbReference>
<feature type="compositionally biased region" description="Polar residues" evidence="8">
    <location>
        <begin position="67"/>
        <end position="83"/>
    </location>
</feature>
<evidence type="ECO:0000256" key="5">
    <source>
        <dbReference type="ARBA" id="ARBA00023125"/>
    </source>
</evidence>
<evidence type="ECO:0000256" key="2">
    <source>
        <dbReference type="ARBA" id="ARBA00006911"/>
    </source>
</evidence>
<evidence type="ECO:0000256" key="8">
    <source>
        <dbReference type="SAM" id="MobiDB-lite"/>
    </source>
</evidence>
<feature type="region of interest" description="Disordered" evidence="8">
    <location>
        <begin position="67"/>
        <end position="94"/>
    </location>
</feature>
<dbReference type="GO" id="GO:0045893">
    <property type="term" value="P:positive regulation of DNA-templated transcription"/>
    <property type="evidence" value="ECO:0007669"/>
    <property type="project" value="TreeGrafter"/>
</dbReference>
<dbReference type="InterPro" id="IPR007818">
    <property type="entry name" value="SHI"/>
</dbReference>
<evidence type="ECO:0000256" key="1">
    <source>
        <dbReference type="ARBA" id="ARBA00004123"/>
    </source>
</evidence>
<dbReference type="PANTHER" id="PTHR31604">
    <property type="entry name" value="PROTEIN LATERAL ROOT PRIMORDIUM 1"/>
    <property type="match status" value="1"/>
</dbReference>
<evidence type="ECO:0000256" key="7">
    <source>
        <dbReference type="ARBA" id="ARBA00023242"/>
    </source>
</evidence>
<evidence type="ECO:0000256" key="4">
    <source>
        <dbReference type="ARBA" id="ARBA00022833"/>
    </source>
</evidence>
<protein>
    <submittedName>
        <fullName evidence="9">Uncharacterized protein</fullName>
    </submittedName>
</protein>
<accession>A0AAD4XEH1</accession>
<evidence type="ECO:0000256" key="6">
    <source>
        <dbReference type="ARBA" id="ARBA00023159"/>
    </source>
</evidence>
<evidence type="ECO:0000256" key="3">
    <source>
        <dbReference type="ARBA" id="ARBA00022723"/>
    </source>
</evidence>
<comment type="similarity">
    <text evidence="2">Belongs to the SHI protein family.</text>
</comment>
<organism evidence="9 10">
    <name type="scientific">Papaver atlanticum</name>
    <dbReference type="NCBI Taxonomy" id="357466"/>
    <lineage>
        <taxon>Eukaryota</taxon>
        <taxon>Viridiplantae</taxon>
        <taxon>Streptophyta</taxon>
        <taxon>Embryophyta</taxon>
        <taxon>Tracheophyta</taxon>
        <taxon>Spermatophyta</taxon>
        <taxon>Magnoliopsida</taxon>
        <taxon>Ranunculales</taxon>
        <taxon>Papaveraceae</taxon>
        <taxon>Papaveroideae</taxon>
        <taxon>Papaver</taxon>
    </lineage>
</organism>
<dbReference type="GO" id="GO:0005634">
    <property type="term" value="C:nucleus"/>
    <property type="evidence" value="ECO:0007669"/>
    <property type="project" value="UniProtKB-SubCell"/>
</dbReference>
<sequence>MSSIKTCLDCGNQAKKDCSHSRCRACCEGLGYNCSTHIKSIWISEMMINSKVMLVVVLVACWNQTASHTSTSNTTPPKSFGTSSRHHHQDASFREALRKQVRAPAAFKCVVMKDFQTYPGTGRNPPSSPIIDHSDVHGGAASGLLGSRVHTPLVVVSHQQSMYYYKQDVIVVSSLNLLKDSKEAVNLQHVEHERRAEATTEGNALFPISKWSTAMVNQQSQSTKNKTAFSLM</sequence>
<dbReference type="GO" id="GO:0003677">
    <property type="term" value="F:DNA binding"/>
    <property type="evidence" value="ECO:0007669"/>
    <property type="project" value="UniProtKB-KW"/>
</dbReference>
<keyword evidence="7" id="KW-0539">Nucleus</keyword>
<keyword evidence="4" id="KW-0862">Zinc</keyword>
<dbReference type="InterPro" id="IPR006510">
    <property type="entry name" value="Znf_LRP1"/>
</dbReference>
<proteinExistence type="inferred from homology"/>
<keyword evidence="10" id="KW-1185">Reference proteome</keyword>
<gene>
    <name evidence="9" type="ORF">MKW98_016188</name>
</gene>
<comment type="subcellular location">
    <subcellularLocation>
        <location evidence="1">Nucleus</location>
    </subcellularLocation>
</comment>
<name>A0AAD4XEH1_9MAGN</name>
<comment type="caution">
    <text evidence="9">The sequence shown here is derived from an EMBL/GenBank/DDBJ whole genome shotgun (WGS) entry which is preliminary data.</text>
</comment>
<reference evidence="9" key="1">
    <citation type="submission" date="2022-04" db="EMBL/GenBank/DDBJ databases">
        <title>A functionally conserved STORR gene fusion in Papaver species that diverged 16.8 million years ago.</title>
        <authorList>
            <person name="Catania T."/>
        </authorList>
    </citation>
    <scope>NUCLEOTIDE SEQUENCE</scope>
    <source>
        <strain evidence="9">S-188037</strain>
    </source>
</reference>
<dbReference type="PANTHER" id="PTHR31604:SF30">
    <property type="entry name" value="PROTEIN LATERAL ROOT PRIMORDIUM 1"/>
    <property type="match status" value="1"/>
</dbReference>
<dbReference type="Pfam" id="PF05142">
    <property type="entry name" value="DUF702"/>
    <property type="match status" value="1"/>
</dbReference>
<keyword evidence="5" id="KW-0238">DNA-binding</keyword>
<dbReference type="GO" id="GO:0046872">
    <property type="term" value="F:metal ion binding"/>
    <property type="evidence" value="ECO:0007669"/>
    <property type="project" value="UniProtKB-KW"/>
</dbReference>
<evidence type="ECO:0000313" key="10">
    <source>
        <dbReference type="Proteomes" id="UP001202328"/>
    </source>
</evidence>
<dbReference type="EMBL" id="JAJJMB010010581">
    <property type="protein sequence ID" value="KAI3907544.1"/>
    <property type="molecule type" value="Genomic_DNA"/>
</dbReference>
<keyword evidence="3" id="KW-0479">Metal-binding</keyword>
<dbReference type="AlphaFoldDB" id="A0AAD4XEH1"/>
<evidence type="ECO:0000313" key="9">
    <source>
        <dbReference type="EMBL" id="KAI3907544.1"/>
    </source>
</evidence>
<dbReference type="Proteomes" id="UP001202328">
    <property type="component" value="Unassembled WGS sequence"/>
</dbReference>